<dbReference type="PROSITE" id="PS50026">
    <property type="entry name" value="EGF_3"/>
    <property type="match status" value="2"/>
</dbReference>
<proteinExistence type="predicted"/>
<dbReference type="InterPro" id="IPR050906">
    <property type="entry name" value="Notch_signaling"/>
</dbReference>
<organism evidence="6 7">
    <name type="scientific">Adineta ricciae</name>
    <name type="common">Rotifer</name>
    <dbReference type="NCBI Taxonomy" id="249248"/>
    <lineage>
        <taxon>Eukaryota</taxon>
        <taxon>Metazoa</taxon>
        <taxon>Spiralia</taxon>
        <taxon>Gnathifera</taxon>
        <taxon>Rotifera</taxon>
        <taxon>Eurotatoria</taxon>
        <taxon>Bdelloidea</taxon>
        <taxon>Adinetida</taxon>
        <taxon>Adinetidae</taxon>
        <taxon>Adineta</taxon>
    </lineage>
</organism>
<feature type="compositionally biased region" description="Basic and acidic residues" evidence="3">
    <location>
        <begin position="453"/>
        <end position="462"/>
    </location>
</feature>
<dbReference type="EMBL" id="CAJNOR010001553">
    <property type="protein sequence ID" value="CAF1162910.1"/>
    <property type="molecule type" value="Genomic_DNA"/>
</dbReference>
<keyword evidence="7" id="KW-1185">Reference proteome</keyword>
<feature type="region of interest" description="Disordered" evidence="3">
    <location>
        <begin position="1539"/>
        <end position="1599"/>
    </location>
</feature>
<evidence type="ECO:0000259" key="5">
    <source>
        <dbReference type="PROSITE" id="PS50026"/>
    </source>
</evidence>
<dbReference type="InterPro" id="IPR000742">
    <property type="entry name" value="EGF"/>
</dbReference>
<dbReference type="InterPro" id="IPR000152">
    <property type="entry name" value="EGF-type_Asp/Asn_hydroxyl_site"/>
</dbReference>
<evidence type="ECO:0000313" key="7">
    <source>
        <dbReference type="Proteomes" id="UP000663828"/>
    </source>
</evidence>
<evidence type="ECO:0000313" key="6">
    <source>
        <dbReference type="EMBL" id="CAF1162910.1"/>
    </source>
</evidence>
<dbReference type="InterPro" id="IPR018097">
    <property type="entry name" value="EGF_Ca-bd_CS"/>
</dbReference>
<keyword evidence="4" id="KW-0472">Membrane</keyword>
<dbReference type="CDD" id="cd00054">
    <property type="entry name" value="EGF_CA"/>
    <property type="match status" value="2"/>
</dbReference>
<comment type="caution">
    <text evidence="2">Lacks conserved residue(s) required for the propagation of feature annotation.</text>
</comment>
<feature type="disulfide bond" evidence="2">
    <location>
        <begin position="1370"/>
        <end position="1379"/>
    </location>
</feature>
<dbReference type="PANTHER" id="PTHR24044">
    <property type="entry name" value="NOTCH LIGAND FAMILY MEMBER"/>
    <property type="match status" value="1"/>
</dbReference>
<feature type="domain" description="EGF-like" evidence="5">
    <location>
        <begin position="1329"/>
        <end position="1380"/>
    </location>
</feature>
<feature type="disulfide bond" evidence="2">
    <location>
        <begin position="1449"/>
        <end position="1458"/>
    </location>
</feature>
<dbReference type="PROSITE" id="PS01186">
    <property type="entry name" value="EGF_2"/>
    <property type="match status" value="2"/>
</dbReference>
<dbReference type="InterPro" id="IPR001881">
    <property type="entry name" value="EGF-like_Ca-bd_dom"/>
</dbReference>
<feature type="transmembrane region" description="Helical" evidence="4">
    <location>
        <begin position="15"/>
        <end position="33"/>
    </location>
</feature>
<dbReference type="Gene3D" id="2.10.25.10">
    <property type="entry name" value="Laminin"/>
    <property type="match status" value="3"/>
</dbReference>
<feature type="compositionally biased region" description="Basic residues" evidence="3">
    <location>
        <begin position="1543"/>
        <end position="1552"/>
    </location>
</feature>
<feature type="compositionally biased region" description="Polar residues" evidence="3">
    <location>
        <begin position="1583"/>
        <end position="1599"/>
    </location>
</feature>
<evidence type="ECO:0000256" key="1">
    <source>
        <dbReference type="ARBA" id="ARBA00023157"/>
    </source>
</evidence>
<feature type="compositionally biased region" description="Basic residues" evidence="3">
    <location>
        <begin position="1559"/>
        <end position="1580"/>
    </location>
</feature>
<gene>
    <name evidence="6" type="ORF">XAT740_LOCUS21585</name>
</gene>
<dbReference type="PROSITE" id="PS00022">
    <property type="entry name" value="EGF_1"/>
    <property type="match status" value="3"/>
</dbReference>
<dbReference type="GO" id="GO:0005112">
    <property type="term" value="F:Notch binding"/>
    <property type="evidence" value="ECO:0007669"/>
    <property type="project" value="TreeGrafter"/>
</dbReference>
<dbReference type="PROSITE" id="PS01187">
    <property type="entry name" value="EGF_CA"/>
    <property type="match status" value="1"/>
</dbReference>
<feature type="compositionally biased region" description="Polar residues" evidence="3">
    <location>
        <begin position="509"/>
        <end position="529"/>
    </location>
</feature>
<protein>
    <recommendedName>
        <fullName evidence="5">EGF-like domain-containing protein</fullName>
    </recommendedName>
</protein>
<feature type="region of interest" description="Disordered" evidence="3">
    <location>
        <begin position="435"/>
        <end position="529"/>
    </location>
</feature>
<dbReference type="Pfam" id="PF23106">
    <property type="entry name" value="EGF_Teneurin"/>
    <property type="match status" value="1"/>
</dbReference>
<dbReference type="SMART" id="SM00179">
    <property type="entry name" value="EGF_CA"/>
    <property type="match status" value="1"/>
</dbReference>
<dbReference type="GO" id="GO:0005509">
    <property type="term" value="F:calcium ion binding"/>
    <property type="evidence" value="ECO:0007669"/>
    <property type="project" value="InterPro"/>
</dbReference>
<accession>A0A814TPA5</accession>
<feature type="compositionally biased region" description="Low complexity" evidence="3">
    <location>
        <begin position="972"/>
        <end position="989"/>
    </location>
</feature>
<sequence>MQVDTLDWYKLNSLSSLYFIIFLTGICLIVDTAKPVNPSSGRQMCMKIQSMLSLGKHHTYQISSNVTYVPRNYAQNFLAYSPIDDLLIFLEPKHQLYVYSAQAVHLIGRIPTANIVYASSCISITTGDRYDLCFIYESRIKSNVVSIRVCEVRFNTTKLQFEDKKCIDSTIRSDRTNIRINGFTIKRDHFGTKRSLLFISTNFGLIYTIFDLRTGITIRKPIVLNDTLTEGSVVLTSAGVVYYANKEEHTIHEIHVTRDFRIRYGKIIKSNAIKSPFGLITDECNHLFISTKTMVLVMYMQTYTTIRSIFSRPSDFPIIIERINSSTYIYPTVKKLPGKAPAKWLFNIFSFSDPAVQTTTTPRSAARMNRILFWKMIRANRTTEPTYNTSVFVTTAITRLTVENIYTNTTNQEELKQTDDTLPYSLSLATEQISTIPADEVRNDTVDESTSFDTERSSDDVHSSTSPLFDKDYVSENDDTTTGYSKSVVDDHSVSWDPKDKTDVTVDKNTPSQNKPTPTLQSTQDTHTSTESISIMYGISSDETTLPTDTFDETSQFVTSTEIEVTSLTDQFETTAATSQSSAQTFTSDLILQNDMDVTSTSPTKTLMTETIFSDFVTIMTVTDSLASSIKSTQREDTDSTSTLPLFSQEIDPLLTKTILTTFSTQQDSYVDSRKISHDNSLSVSIENSNTAVMHSSSLSRMSSTTYTPSHHFYAPTSSHSLLALSSTYLNSYLSSEQFSAFDTTESILSTTQVTSTSTLHTTTPSVTSIITEHSSRTTFSERLSSPMAISSLFDTSIVSTLVTTSNLITLSTSNHIPETSLTSITVTEPRTTDYETTLTTLITTTVTSLDPTTIIQTTEEPSTPLPTTSIATTDETTSLTTDSSTSDTTFIPLTYPTTITSTYTEEYTSSMASTEPVLETSTLFLTLPTDEPTETSTAITTGFTTEDLLLSTPSATDAYTEEHNTSTQLYTDEISTTSSDSDTTETTTSDLIGETTVLSATELVSDSTETTTPDLISETTVLSATELVSDSTESESSTLLDTNLSSESDTSITTSYLTSQSDITSPSIQTTREDATTMETSTDSFTTTTETELVTSSLSTWYSTRNPVPEQQTTTYKPAVHSNLSNTLLSNELFDTLLTNSSSDQVISFDLSNLPTSSWNLSLQTNKSIVLDIALPDASTANGTTNLSMTNIVAERFTTNIVGSPVNLQVDQVQTKQFSLAMNLTSNSTNQMSSDVVIGHVKSEQFQLDITKSDNMNIHVKQVDSETAELFFDSKFCTNDTNLQINLNLTKNGTIRYGNRSPIRIGPVFTRVHMLKQSCGLDQPFTVFFDICQGQNPCLNGGTCQSQTPNYDDPSYIPKESEISYKCLCPMYIFGEQCEQSQYPMGYCINNGTLTYIVDSNNRSIERCICASGFHGEHCEENIDDCVNVRCSNHGICHDGTDSYTCSCFDGYYGSECEQKNVETVLLQVATKSFATVAILLIASIASLVVASDIHTYVTRKKHVTRRKMYQCPRAESELYENSVLLLGFGDAPVELNEIRSSRGRRRKRRPPPPSTSKGKKKRQTSRQRTRKKKYKKPPQKISSRTRTVTNPAYETIL</sequence>
<feature type="domain" description="EGF-like" evidence="5">
    <location>
        <begin position="1423"/>
        <end position="1459"/>
    </location>
</feature>
<evidence type="ECO:0000256" key="2">
    <source>
        <dbReference type="PROSITE-ProRule" id="PRU00076"/>
    </source>
</evidence>
<dbReference type="PROSITE" id="PS00010">
    <property type="entry name" value="ASX_HYDROXYL"/>
    <property type="match status" value="1"/>
</dbReference>
<dbReference type="Proteomes" id="UP000663828">
    <property type="component" value="Unassembled WGS sequence"/>
</dbReference>
<evidence type="ECO:0000256" key="4">
    <source>
        <dbReference type="SAM" id="Phobius"/>
    </source>
</evidence>
<keyword evidence="2" id="KW-0245">EGF-like domain</keyword>
<reference evidence="6" key="1">
    <citation type="submission" date="2021-02" db="EMBL/GenBank/DDBJ databases">
        <authorList>
            <person name="Nowell W R."/>
        </authorList>
    </citation>
    <scope>NUCLEOTIDE SEQUENCE</scope>
</reference>
<feature type="compositionally biased region" description="Basic and acidic residues" evidence="3">
    <location>
        <begin position="488"/>
        <end position="506"/>
    </location>
</feature>
<keyword evidence="1 2" id="KW-1015">Disulfide bond</keyword>
<feature type="transmembrane region" description="Helical" evidence="4">
    <location>
        <begin position="1475"/>
        <end position="1499"/>
    </location>
</feature>
<dbReference type="PANTHER" id="PTHR24044:SF417">
    <property type="entry name" value="WEARY, ISOFORM B"/>
    <property type="match status" value="1"/>
</dbReference>
<evidence type="ECO:0000256" key="3">
    <source>
        <dbReference type="SAM" id="MobiDB-lite"/>
    </source>
</evidence>
<keyword evidence="4" id="KW-0812">Transmembrane</keyword>
<dbReference type="SUPFAM" id="SSF57196">
    <property type="entry name" value="EGF/Laminin"/>
    <property type="match status" value="2"/>
</dbReference>
<feature type="region of interest" description="Disordered" evidence="3">
    <location>
        <begin position="964"/>
        <end position="989"/>
    </location>
</feature>
<comment type="caution">
    <text evidence="6">The sequence shown here is derived from an EMBL/GenBank/DDBJ whole genome shotgun (WGS) entry which is preliminary data.</text>
</comment>
<keyword evidence="4" id="KW-1133">Transmembrane helix</keyword>
<dbReference type="SMART" id="SM00181">
    <property type="entry name" value="EGF"/>
    <property type="match status" value="3"/>
</dbReference>
<name>A0A814TPA5_ADIRI</name>